<dbReference type="CDD" id="cd08414">
    <property type="entry name" value="PBP2_LTTR_aromatics_like"/>
    <property type="match status" value="1"/>
</dbReference>
<dbReference type="PROSITE" id="PS50931">
    <property type="entry name" value="HTH_LYSR"/>
    <property type="match status" value="1"/>
</dbReference>
<keyword evidence="2" id="KW-0805">Transcription regulation</keyword>
<evidence type="ECO:0000259" key="5">
    <source>
        <dbReference type="PROSITE" id="PS50931"/>
    </source>
</evidence>
<protein>
    <submittedName>
        <fullName evidence="6">LysR family transcriptional regulator</fullName>
    </submittedName>
</protein>
<dbReference type="Gene3D" id="3.40.190.10">
    <property type="entry name" value="Periplasmic binding protein-like II"/>
    <property type="match status" value="2"/>
</dbReference>
<dbReference type="Gene3D" id="1.10.10.10">
    <property type="entry name" value="Winged helix-like DNA-binding domain superfamily/Winged helix DNA-binding domain"/>
    <property type="match status" value="1"/>
</dbReference>
<dbReference type="GO" id="GO:0003677">
    <property type="term" value="F:DNA binding"/>
    <property type="evidence" value="ECO:0007669"/>
    <property type="project" value="UniProtKB-KW"/>
</dbReference>
<gene>
    <name evidence="6" type="ORF">AN217_19535</name>
</gene>
<organism evidence="6 7">
    <name type="scientific">Streptomyces qinglanensis</name>
    <dbReference type="NCBI Taxonomy" id="943816"/>
    <lineage>
        <taxon>Bacteria</taxon>
        <taxon>Bacillati</taxon>
        <taxon>Actinomycetota</taxon>
        <taxon>Actinomycetes</taxon>
        <taxon>Kitasatosporales</taxon>
        <taxon>Streptomycetaceae</taxon>
        <taxon>Streptomyces</taxon>
    </lineage>
</organism>
<dbReference type="InterPro" id="IPR005119">
    <property type="entry name" value="LysR_subst-bd"/>
</dbReference>
<keyword evidence="4" id="KW-0804">Transcription</keyword>
<dbReference type="GO" id="GO:0032993">
    <property type="term" value="C:protein-DNA complex"/>
    <property type="evidence" value="ECO:0007669"/>
    <property type="project" value="TreeGrafter"/>
</dbReference>
<dbReference type="SUPFAM" id="SSF53850">
    <property type="entry name" value="Periplasmic binding protein-like II"/>
    <property type="match status" value="1"/>
</dbReference>
<dbReference type="Pfam" id="PF03466">
    <property type="entry name" value="LysR_substrate"/>
    <property type="match status" value="1"/>
</dbReference>
<dbReference type="PANTHER" id="PTHR30346:SF0">
    <property type="entry name" value="HCA OPERON TRANSCRIPTIONAL ACTIVATOR HCAR"/>
    <property type="match status" value="1"/>
</dbReference>
<dbReference type="RefSeq" id="WP_069992434.1">
    <property type="nucleotide sequence ID" value="NZ_LJGV01000022.1"/>
</dbReference>
<proteinExistence type="inferred from homology"/>
<evidence type="ECO:0000256" key="4">
    <source>
        <dbReference type="ARBA" id="ARBA00023163"/>
    </source>
</evidence>
<dbReference type="AlphaFoldDB" id="A0A1E7K6V5"/>
<evidence type="ECO:0000256" key="2">
    <source>
        <dbReference type="ARBA" id="ARBA00023015"/>
    </source>
</evidence>
<dbReference type="SUPFAM" id="SSF46785">
    <property type="entry name" value="Winged helix' DNA-binding domain"/>
    <property type="match status" value="1"/>
</dbReference>
<dbReference type="PRINTS" id="PR00039">
    <property type="entry name" value="HTHLYSR"/>
</dbReference>
<dbReference type="GO" id="GO:0003700">
    <property type="term" value="F:DNA-binding transcription factor activity"/>
    <property type="evidence" value="ECO:0007669"/>
    <property type="project" value="InterPro"/>
</dbReference>
<dbReference type="FunFam" id="1.10.10.10:FF:000001">
    <property type="entry name" value="LysR family transcriptional regulator"/>
    <property type="match status" value="1"/>
</dbReference>
<dbReference type="EMBL" id="LJGV01000022">
    <property type="protein sequence ID" value="OEU99641.1"/>
    <property type="molecule type" value="Genomic_DNA"/>
</dbReference>
<accession>A0A1E7K6V5</accession>
<comment type="similarity">
    <text evidence="1">Belongs to the LysR transcriptional regulatory family.</text>
</comment>
<evidence type="ECO:0000256" key="3">
    <source>
        <dbReference type="ARBA" id="ARBA00023125"/>
    </source>
</evidence>
<keyword evidence="3" id="KW-0238">DNA-binding</keyword>
<dbReference type="InterPro" id="IPR036388">
    <property type="entry name" value="WH-like_DNA-bd_sf"/>
</dbReference>
<sequence length="312" mass="34260">MVAGPPGAAGNVGPTVHQDPTFHQLRLFLLLAEERHFGRAAARAFVSQPAFSKQFRALEHRLGVELAERDGRSCRLTAEGTELVGYARTALEARARMAELASSSRLTVRLGAIGAETAMPYAREVLGHLARHHPDVRVEMRNVDFVEQVQAFARGAVDAAFLRPPLPPDLEGVTLAHEQRVACLRASDPLAERDGVDLAELREHTVVDVPPEVPRMWWDYWTANPRPDGTPVRFGAVCRDLEAALLAVAQGRAMLFLPEAAATLYRRPGLAYVRVRGLPRTTAALVWQTARRDDPAVALVREATRAVVGRQT</sequence>
<dbReference type="InterPro" id="IPR036390">
    <property type="entry name" value="WH_DNA-bd_sf"/>
</dbReference>
<dbReference type="InterPro" id="IPR000847">
    <property type="entry name" value="LysR_HTH_N"/>
</dbReference>
<evidence type="ECO:0000256" key="1">
    <source>
        <dbReference type="ARBA" id="ARBA00009437"/>
    </source>
</evidence>
<name>A0A1E7K6V5_9ACTN</name>
<feature type="domain" description="HTH lysR-type" evidence="5">
    <location>
        <begin position="20"/>
        <end position="77"/>
    </location>
</feature>
<evidence type="ECO:0000313" key="7">
    <source>
        <dbReference type="Proteomes" id="UP000175829"/>
    </source>
</evidence>
<dbReference type="Proteomes" id="UP000175829">
    <property type="component" value="Unassembled WGS sequence"/>
</dbReference>
<reference evidence="6 7" key="1">
    <citation type="journal article" date="2016" name="Front. Microbiol.">
        <title>Comparative Genomics Analysis of Streptomyces Species Reveals Their Adaptation to the Marine Environment and Their Diversity at the Genomic Level.</title>
        <authorList>
            <person name="Tian X."/>
            <person name="Zhang Z."/>
            <person name="Yang T."/>
            <person name="Chen M."/>
            <person name="Li J."/>
            <person name="Chen F."/>
            <person name="Yang J."/>
            <person name="Li W."/>
            <person name="Zhang B."/>
            <person name="Zhang Z."/>
            <person name="Wu J."/>
            <person name="Zhang C."/>
            <person name="Long L."/>
            <person name="Xiao J."/>
        </authorList>
    </citation>
    <scope>NUCLEOTIDE SEQUENCE [LARGE SCALE GENOMIC DNA]</scope>
    <source>
        <strain evidence="6 7">SCSIO M10379</strain>
    </source>
</reference>
<dbReference type="Pfam" id="PF00126">
    <property type="entry name" value="HTH_1"/>
    <property type="match status" value="1"/>
</dbReference>
<dbReference type="PATRIC" id="fig|943816.4.peg.3415"/>
<comment type="caution">
    <text evidence="6">The sequence shown here is derived from an EMBL/GenBank/DDBJ whole genome shotgun (WGS) entry which is preliminary data.</text>
</comment>
<dbReference type="PANTHER" id="PTHR30346">
    <property type="entry name" value="TRANSCRIPTIONAL DUAL REGULATOR HCAR-RELATED"/>
    <property type="match status" value="1"/>
</dbReference>
<evidence type="ECO:0000313" key="6">
    <source>
        <dbReference type="EMBL" id="OEU99641.1"/>
    </source>
</evidence>